<dbReference type="InterPro" id="IPR057780">
    <property type="entry name" value="Beta-prop_Vps41"/>
</dbReference>
<dbReference type="Pfam" id="PF23555">
    <property type="entry name" value="zf-RING_Vps41"/>
    <property type="match status" value="1"/>
</dbReference>
<dbReference type="Gene3D" id="2.130.10.10">
    <property type="entry name" value="YVTN repeat-like/Quinoprotein amine dehydrogenase"/>
    <property type="match status" value="1"/>
</dbReference>
<dbReference type="PANTHER" id="PTHR12616">
    <property type="entry name" value="VACUOLAR PROTEIN SORTING VPS41"/>
    <property type="match status" value="1"/>
</dbReference>
<evidence type="ECO:0000313" key="11">
    <source>
        <dbReference type="Proteomes" id="UP000015104"/>
    </source>
</evidence>
<dbReference type="Gene3D" id="1.25.40.10">
    <property type="entry name" value="Tetratricopeptide repeat domain"/>
    <property type="match status" value="1"/>
</dbReference>
<proteinExistence type="predicted"/>
<dbReference type="GO" id="GO:0005770">
    <property type="term" value="C:late endosome"/>
    <property type="evidence" value="ECO:0007669"/>
    <property type="project" value="TreeGrafter"/>
</dbReference>
<dbReference type="Pfam" id="PF23556">
    <property type="entry name" value="TPR_Vps41"/>
    <property type="match status" value="1"/>
</dbReference>
<evidence type="ECO:0000256" key="1">
    <source>
        <dbReference type="ARBA" id="ARBA00004371"/>
    </source>
</evidence>
<accession>T1L260</accession>
<evidence type="ECO:0000259" key="8">
    <source>
        <dbReference type="Pfam" id="PF23411"/>
    </source>
</evidence>
<dbReference type="GO" id="GO:0005764">
    <property type="term" value="C:lysosome"/>
    <property type="evidence" value="ECO:0007669"/>
    <property type="project" value="UniProtKB-SubCell"/>
</dbReference>
<dbReference type="SMART" id="SM00299">
    <property type="entry name" value="CLH"/>
    <property type="match status" value="1"/>
</dbReference>
<dbReference type="GO" id="GO:0016236">
    <property type="term" value="P:macroautophagy"/>
    <property type="evidence" value="ECO:0007669"/>
    <property type="project" value="TreeGrafter"/>
</dbReference>
<feature type="compositionally biased region" description="Low complexity" evidence="7">
    <location>
        <begin position="301"/>
        <end position="317"/>
    </location>
</feature>
<dbReference type="EMBL" id="CAEY01000925">
    <property type="status" value="NOT_ANNOTATED_CDS"/>
    <property type="molecule type" value="Genomic_DNA"/>
</dbReference>
<reference evidence="10" key="2">
    <citation type="submission" date="2015-06" db="UniProtKB">
        <authorList>
            <consortium name="EnsemblMetazoa"/>
        </authorList>
    </citation>
    <scope>IDENTIFICATION</scope>
</reference>
<protein>
    <recommendedName>
        <fullName evidence="5">Vacuolar protein sorting-associated protein 41 homolog</fullName>
    </recommendedName>
</protein>
<dbReference type="SUPFAM" id="SSF48371">
    <property type="entry name" value="ARM repeat"/>
    <property type="match status" value="1"/>
</dbReference>
<keyword evidence="4" id="KW-0458">Lysosome</keyword>
<dbReference type="PANTHER" id="PTHR12616:SF1">
    <property type="entry name" value="VACUOLAR PROTEIN SORTING-ASSOCIATED PROTEIN 41 HOMOLOG"/>
    <property type="match status" value="1"/>
</dbReference>
<dbReference type="GO" id="GO:0009267">
    <property type="term" value="P:cellular response to starvation"/>
    <property type="evidence" value="ECO:0007669"/>
    <property type="project" value="TreeGrafter"/>
</dbReference>
<keyword evidence="2" id="KW-0813">Transport</keyword>
<dbReference type="Proteomes" id="UP000015104">
    <property type="component" value="Unassembled WGS sequence"/>
</dbReference>
<feature type="repeat" description="CHCR" evidence="6">
    <location>
        <begin position="610"/>
        <end position="754"/>
    </location>
</feature>
<evidence type="ECO:0000256" key="4">
    <source>
        <dbReference type="ARBA" id="ARBA00023228"/>
    </source>
</evidence>
<evidence type="ECO:0000256" key="3">
    <source>
        <dbReference type="ARBA" id="ARBA00022927"/>
    </source>
</evidence>
<dbReference type="HOGENOM" id="CLU_001285_2_2_1"/>
<name>T1L260_TETUR</name>
<dbReference type="STRING" id="32264.T1L260"/>
<keyword evidence="3" id="KW-0653">Protein transport</keyword>
<organism evidence="10 11">
    <name type="scientific">Tetranychus urticae</name>
    <name type="common">Two-spotted spider mite</name>
    <dbReference type="NCBI Taxonomy" id="32264"/>
    <lineage>
        <taxon>Eukaryota</taxon>
        <taxon>Metazoa</taxon>
        <taxon>Ecdysozoa</taxon>
        <taxon>Arthropoda</taxon>
        <taxon>Chelicerata</taxon>
        <taxon>Arachnida</taxon>
        <taxon>Acari</taxon>
        <taxon>Acariformes</taxon>
        <taxon>Trombidiformes</taxon>
        <taxon>Prostigmata</taxon>
        <taxon>Eleutherengona</taxon>
        <taxon>Raphignathae</taxon>
        <taxon>Tetranychoidea</taxon>
        <taxon>Tetranychidae</taxon>
        <taxon>Tetranychus</taxon>
    </lineage>
</organism>
<dbReference type="InterPro" id="IPR016024">
    <property type="entry name" value="ARM-type_fold"/>
</dbReference>
<dbReference type="AlphaFoldDB" id="T1L260"/>
<sequence length="896" mass="102054">MSDIDPTDDWDPERSPGNIGGDEQSIESEPRLKIERIGNHVNNILQKDSISCVAVHWKYIAIGTRLGKVHIVDLQGNCVHERLSQLSLHTTAVNCISIENKGEYIVSCSVSKAAIFGLCSNDCNNVFNFDRPVHCVAIDPNFCRPGTNRRIVTGDERVVLHEKTFLSRYKSTLLYEGYGQIRSVKWRCNLIAFASDNGIRIYDMDERVVICFIAREAEPSLNSEFHQSYLCWKNDNEFIIGCANSIKLCQVARRSFRSADADKLPTKQVIIPSMCTIKSSIYGIAPLENAIVVLTTTPAISSPETPSSPVTPSSQEAQEVHEVQEVASSEEPEKIKVHHPSLIIIEPTQDECDVISNDALFPRGYKSYKSNDYSLEYLLEDGIYFVFCPKDLIIAKPKEDDERISWLIDHHFFDQALNLVKKGKNIRLHSILSVGKAYISYLLNQKTDEAFKKAGELCPSILGNSVEAWKDQIRQFTECGNLAALAPFLPIEDPITLDAYTYETVLRDFLEKDASGFLHLIETWPSSKYNVQRMTRGLLQAYGKDPGNKKLSQALALLYIYDGKHEQAVSIYLEIGEGDKVFELIRDYQLNQLLLEKLEDLMVVNPSGTSKLLLEQRETIPVDFVVEKLKNRHDLLWSYLDKVVQQDGDLCAVHHDLLISLYAQFTSDRLLPFLQSSNHFSLEKALKVCEKYNLIPETVYLLSRMGNSKEALHYIINKMSNINYAIEFCLKHSDNDLWEDLITYSLDKPEFVAVLLSTVGTHIPDPVAFISRIPNQMEIQGLKDALLKILRDYRLHIAEEETRKQVLVTDCYKLLEKLNSLQKRGILMSDEKTCNRCSTRVLKRDLSRASNLIIFNCQHIFHEECLPISEDVRISITLINNLIFTSSIRFKHERLD</sequence>
<feature type="region of interest" description="Disordered" evidence="7">
    <location>
        <begin position="1"/>
        <end position="26"/>
    </location>
</feature>
<comment type="subcellular location">
    <subcellularLocation>
        <location evidence="1">Lysosome</location>
    </subcellularLocation>
</comment>
<evidence type="ECO:0000313" key="10">
    <source>
        <dbReference type="EnsemblMetazoa" id="tetur32g02120.1"/>
    </source>
</evidence>
<dbReference type="GO" id="GO:0006623">
    <property type="term" value="P:protein targeting to vacuole"/>
    <property type="evidence" value="ECO:0007669"/>
    <property type="project" value="InterPro"/>
</dbReference>
<dbReference type="PROSITE" id="PS50236">
    <property type="entry name" value="CHCR"/>
    <property type="match status" value="1"/>
</dbReference>
<evidence type="ECO:0000259" key="9">
    <source>
        <dbReference type="Pfam" id="PF23555"/>
    </source>
</evidence>
<keyword evidence="11" id="KW-1185">Reference proteome</keyword>
<feature type="domain" description="Vps41 beta-propeller" evidence="8">
    <location>
        <begin position="32"/>
        <end position="396"/>
    </location>
</feature>
<feature type="compositionally biased region" description="Acidic residues" evidence="7">
    <location>
        <begin position="1"/>
        <end position="11"/>
    </location>
</feature>
<dbReference type="InterPro" id="IPR015943">
    <property type="entry name" value="WD40/YVTN_repeat-like_dom_sf"/>
</dbReference>
<feature type="region of interest" description="Disordered" evidence="7">
    <location>
        <begin position="300"/>
        <end position="321"/>
    </location>
</feature>
<reference evidence="11" key="1">
    <citation type="submission" date="2011-08" db="EMBL/GenBank/DDBJ databases">
        <authorList>
            <person name="Rombauts S."/>
        </authorList>
    </citation>
    <scope>NUCLEOTIDE SEQUENCE</scope>
    <source>
        <strain evidence="11">London</strain>
    </source>
</reference>
<dbReference type="InterPro" id="IPR000547">
    <property type="entry name" value="Clathrin_H-chain/VPS_repeat"/>
</dbReference>
<evidence type="ECO:0000256" key="7">
    <source>
        <dbReference type="SAM" id="MobiDB-lite"/>
    </source>
</evidence>
<dbReference type="eggNOG" id="KOG2066">
    <property type="taxonomic scope" value="Eukaryota"/>
</dbReference>
<dbReference type="InterPro" id="IPR045111">
    <property type="entry name" value="Vps41/Vps8"/>
</dbReference>
<dbReference type="InterPro" id="IPR011990">
    <property type="entry name" value="TPR-like_helical_dom_sf"/>
</dbReference>
<feature type="domain" description="Vps41 C-terminal RING finger" evidence="9">
    <location>
        <begin position="833"/>
        <end position="868"/>
    </location>
</feature>
<evidence type="ECO:0000256" key="6">
    <source>
        <dbReference type="PROSITE-ProRule" id="PRU01006"/>
    </source>
</evidence>
<dbReference type="GO" id="GO:0034058">
    <property type="term" value="P:endosomal vesicle fusion"/>
    <property type="evidence" value="ECO:0007669"/>
    <property type="project" value="TreeGrafter"/>
</dbReference>
<dbReference type="Pfam" id="PF23411">
    <property type="entry name" value="Beta-prop_Vps41"/>
    <property type="match status" value="1"/>
</dbReference>
<dbReference type="GO" id="GO:0030897">
    <property type="term" value="C:HOPS complex"/>
    <property type="evidence" value="ECO:0007669"/>
    <property type="project" value="TreeGrafter"/>
</dbReference>
<dbReference type="SUPFAM" id="SSF50978">
    <property type="entry name" value="WD40 repeat-like"/>
    <property type="match status" value="1"/>
</dbReference>
<evidence type="ECO:0000256" key="2">
    <source>
        <dbReference type="ARBA" id="ARBA00022448"/>
    </source>
</evidence>
<dbReference type="InterPro" id="IPR057779">
    <property type="entry name" value="Znf_RING_Vps41"/>
</dbReference>
<evidence type="ECO:0000256" key="5">
    <source>
        <dbReference type="ARBA" id="ARBA00029538"/>
    </source>
</evidence>
<dbReference type="InterPro" id="IPR036322">
    <property type="entry name" value="WD40_repeat_dom_sf"/>
</dbReference>
<dbReference type="EnsemblMetazoa" id="tetur32g02120.1">
    <property type="protein sequence ID" value="tetur32g02120.1"/>
    <property type="gene ID" value="tetur32g02120"/>
</dbReference>